<comment type="caution">
    <text evidence="1">The sequence shown here is derived from an EMBL/GenBank/DDBJ whole genome shotgun (WGS) entry which is preliminary data.</text>
</comment>
<organism evidence="1 2">
    <name type="scientific">Mucor circinelloides f. lusitanicus</name>
    <name type="common">Mucor racemosus var. lusitanicus</name>
    <dbReference type="NCBI Taxonomy" id="29924"/>
    <lineage>
        <taxon>Eukaryota</taxon>
        <taxon>Fungi</taxon>
        <taxon>Fungi incertae sedis</taxon>
        <taxon>Mucoromycota</taxon>
        <taxon>Mucoromycotina</taxon>
        <taxon>Mucoromycetes</taxon>
        <taxon>Mucorales</taxon>
        <taxon>Mucorineae</taxon>
        <taxon>Mucoraceae</taxon>
        <taxon>Mucor</taxon>
    </lineage>
</organism>
<proteinExistence type="predicted"/>
<dbReference type="EMBL" id="JAAECE010000001">
    <property type="protein sequence ID" value="KAF1807182.1"/>
    <property type="molecule type" value="Genomic_DNA"/>
</dbReference>
<protein>
    <submittedName>
        <fullName evidence="1">Uncharacterized protein</fullName>
    </submittedName>
</protein>
<evidence type="ECO:0000313" key="2">
    <source>
        <dbReference type="Proteomes" id="UP000469890"/>
    </source>
</evidence>
<sequence length="214" mass="24165">MFRWSVLHLFAKLHMKSEMGNSFVELSIIVDKCVELLAVGGLVLMNGGPVEPFLGSSIKPINKARIIDGDVMTKNILVRENADVTRTARLLRQCYKRDSFKQCSFHLNPAYDVGFYPVNPLQVNRHPSVSSVALTFQSALLRMYCKKAIDQNLLANLFRTVCGSTIMKTRFKVDSFDGNSFEQLYDAMTIAGKWKTIVGIVRDLESERPGQLQR</sequence>
<reference evidence="1 2" key="1">
    <citation type="submission" date="2019-09" db="EMBL/GenBank/DDBJ databases">
        <authorList>
            <consortium name="DOE Joint Genome Institute"/>
            <person name="Mondo S.J."/>
            <person name="Navarro-Mendoza M.I."/>
            <person name="Perez-Arques C."/>
            <person name="Panchal S."/>
            <person name="Nicolas F.E."/>
            <person name="Ganguly P."/>
            <person name="Pangilinan J."/>
            <person name="Grigoriev I."/>
            <person name="Heitman J."/>
            <person name="Sanya K."/>
            <person name="Garre V."/>
        </authorList>
    </citation>
    <scope>NUCLEOTIDE SEQUENCE [LARGE SCALE GENOMIC DNA]</scope>
    <source>
        <strain evidence="1 2">MU402</strain>
    </source>
</reference>
<gene>
    <name evidence="1" type="ORF">FB192DRAFT_1354347</name>
</gene>
<dbReference type="Proteomes" id="UP000469890">
    <property type="component" value="Unassembled WGS sequence"/>
</dbReference>
<evidence type="ECO:0000313" key="1">
    <source>
        <dbReference type="EMBL" id="KAF1807182.1"/>
    </source>
</evidence>
<accession>A0A8H4F5J3</accession>
<name>A0A8H4F5J3_MUCCL</name>
<dbReference type="AlphaFoldDB" id="A0A8H4F5J3"/>